<organism evidence="1 2">
    <name type="scientific">Candidatus Methanomarinus sp</name>
    <dbReference type="NCBI Taxonomy" id="3386244"/>
    <lineage>
        <taxon>Archaea</taxon>
        <taxon>Methanobacteriati</taxon>
        <taxon>Methanobacteriota</taxon>
        <taxon>Stenosarchaea group</taxon>
        <taxon>Methanomicrobia</taxon>
        <taxon>Methanosarcinales</taxon>
        <taxon>ANME-2 cluster</taxon>
        <taxon>Candidatus Methanocomedenaceae</taxon>
        <taxon>Candidatus Methanomarinus</taxon>
    </lineage>
</organism>
<accession>A0AC61SCR5</accession>
<name>A0AC61SCR5_9EURY</name>
<dbReference type="EC" id="2.7.7.68" evidence="1"/>
<comment type="caution">
    <text evidence="1">The sequence shown here is derived from an EMBL/GenBank/DDBJ whole genome shotgun (WGS) entry which is preliminary data.</text>
</comment>
<keyword evidence="1" id="KW-0808">Transferase</keyword>
<dbReference type="EMBL" id="QYBA01000044">
    <property type="protein sequence ID" value="TKY92285.1"/>
    <property type="molecule type" value="Genomic_DNA"/>
</dbReference>
<proteinExistence type="predicted"/>
<sequence>DVIAAVERSKKFDFIEVINSSISCAMNTNFPSIVNILLIEKGLNETLNEYLTNAVSNKVQDIFIIMADMPLVTEKQITELTELHGDIVIAPGSGGGTNVLSIHNPDKFHVDYYGTSFLDHLRIANEANQSIDVYDSFLVSTDMDEPDDLVELLIHGHGHAVEYLRSTGIDLDTSTGRLDLSNMKK</sequence>
<protein>
    <submittedName>
        <fullName evidence="1">2-phospho-L-lactate guanylyltransferase</fullName>
        <ecNumber evidence="1">2.7.7.68</ecNumber>
    </submittedName>
</protein>
<keyword evidence="1" id="KW-0548">Nucleotidyltransferase</keyword>
<evidence type="ECO:0000313" key="2">
    <source>
        <dbReference type="Proteomes" id="UP000315423"/>
    </source>
</evidence>
<feature type="non-terminal residue" evidence="1">
    <location>
        <position position="1"/>
    </location>
</feature>
<gene>
    <name evidence="1" type="primary">cofC</name>
    <name evidence="1" type="ORF">C5S46_01390</name>
</gene>
<reference evidence="1" key="1">
    <citation type="submission" date="2018-09" db="EMBL/GenBank/DDBJ databases">
        <title>A genomic encyclopedia of anaerobic methanotrophic archaea.</title>
        <authorList>
            <person name="Skennerton C.T."/>
            <person name="Chadwick G.L."/>
            <person name="Laso-Perez R."/>
            <person name="Leu A.O."/>
            <person name="Speth D.R."/>
            <person name="Yu H."/>
            <person name="Morgan-Lang C."/>
            <person name="Hatzenpichler R."/>
            <person name="Goudeau D."/>
            <person name="Malmstrom R."/>
            <person name="Woyke T."/>
            <person name="Hallam S."/>
            <person name="Tyson G.W."/>
            <person name="Wegener G."/>
            <person name="Boetius A."/>
            <person name="Orphan V.J."/>
        </authorList>
    </citation>
    <scope>NUCLEOTIDE SEQUENCE</scope>
    <source>
        <strain evidence="1">CONS3730D10UFb2</strain>
    </source>
</reference>
<evidence type="ECO:0000313" key="1">
    <source>
        <dbReference type="EMBL" id="TKY92285.1"/>
    </source>
</evidence>
<dbReference type="Proteomes" id="UP000315423">
    <property type="component" value="Unassembled WGS sequence"/>
</dbReference>